<protein>
    <submittedName>
        <fullName evidence="3">L-sorbosone dehydrogenase</fullName>
    </submittedName>
</protein>
<evidence type="ECO:0000256" key="1">
    <source>
        <dbReference type="SAM" id="MobiDB-lite"/>
    </source>
</evidence>
<evidence type="ECO:0000259" key="2">
    <source>
        <dbReference type="Pfam" id="PF22807"/>
    </source>
</evidence>
<feature type="region of interest" description="Disordered" evidence="1">
    <location>
        <begin position="32"/>
        <end position="63"/>
    </location>
</feature>
<dbReference type="InterPro" id="IPR011041">
    <property type="entry name" value="Quinoprot_gluc/sorb_DH_b-prop"/>
</dbReference>
<dbReference type="STRING" id="1192034.CAP_0518"/>
<dbReference type="AlphaFoldDB" id="A0A017SW91"/>
<dbReference type="Gene3D" id="2.120.10.30">
    <property type="entry name" value="TolB, C-terminal domain"/>
    <property type="match status" value="1"/>
</dbReference>
<dbReference type="InterPro" id="IPR011042">
    <property type="entry name" value="6-blade_b-propeller_TolB-like"/>
</dbReference>
<accession>A0A017SW91</accession>
<proteinExistence type="predicted"/>
<feature type="domain" description="Pyrroloquinoline quinone-dependent pyranose dehydrogenase beta-propeller" evidence="2">
    <location>
        <begin position="100"/>
        <end position="301"/>
    </location>
</feature>
<organism evidence="3 4">
    <name type="scientific">Chondromyces apiculatus DSM 436</name>
    <dbReference type="NCBI Taxonomy" id="1192034"/>
    <lineage>
        <taxon>Bacteria</taxon>
        <taxon>Pseudomonadati</taxon>
        <taxon>Myxococcota</taxon>
        <taxon>Polyangia</taxon>
        <taxon>Polyangiales</taxon>
        <taxon>Polyangiaceae</taxon>
        <taxon>Chondromyces</taxon>
    </lineage>
</organism>
<keyword evidence="4" id="KW-1185">Reference proteome</keyword>
<gene>
    <name evidence="3" type="ORF">CAP_0518</name>
</gene>
<dbReference type="InterPro" id="IPR054539">
    <property type="entry name" value="Beta-prop_PDH"/>
</dbReference>
<dbReference type="PANTHER" id="PTHR19328:SF53">
    <property type="entry name" value="MEMBRANE PROTEIN"/>
    <property type="match status" value="1"/>
</dbReference>
<evidence type="ECO:0000313" key="3">
    <source>
        <dbReference type="EMBL" id="EYF00536.1"/>
    </source>
</evidence>
<name>A0A017SW91_9BACT</name>
<dbReference type="RefSeq" id="WP_052376819.1">
    <property type="nucleotide sequence ID" value="NZ_ASRX01000107.1"/>
</dbReference>
<feature type="domain" description="Pyrroloquinoline quinone-dependent pyranose dehydrogenase beta-propeller" evidence="2">
    <location>
        <begin position="344"/>
        <end position="452"/>
    </location>
</feature>
<dbReference type="EMBL" id="ASRX01000107">
    <property type="protein sequence ID" value="EYF00536.1"/>
    <property type="molecule type" value="Genomic_DNA"/>
</dbReference>
<dbReference type="eggNOG" id="COG2133">
    <property type="taxonomic scope" value="Bacteria"/>
</dbReference>
<dbReference type="PROSITE" id="PS51257">
    <property type="entry name" value="PROKAR_LIPOPROTEIN"/>
    <property type="match status" value="1"/>
</dbReference>
<dbReference type="SUPFAM" id="SSF50952">
    <property type="entry name" value="Soluble quinoprotein glucose dehydrogenase"/>
    <property type="match status" value="1"/>
</dbReference>
<sequence>MNEHRAGYRRAGRWVAGGLLVGVGLMGACSSDEADDGGGTTSPPSGDEVLTGADAMGDWTSDAPGVKRKITVEDLPAPFATESSFNQPEAVVRPAGAWPMVPAGFTVKEFATGLEQPRIVRTAPNGDVFVVDSEPGVVRVLRDTDGDGVSDATSDFASGLNRPFGLAFYPSGSSAPTHVYIGNTDSVVRYPYTLGDIEAQGEPETLVNNLPSGQESVGGGGHWTRDIAFSADNQRMFVSVGSKSNADDDPSENRRANILSFTVDGQDEVVHASGIRNPVGLAIEPSTGDLWTAVNERDELGDDLVPDYVTQVREGGFYGWPWYYLGQNQDPRHEDVHPNLRASSIVPDVLVQAHSATLGLAFYTGQQFPDDYRGDLFVAAHGSWNRSKRTGYKVVRIPIENGAAAGYYEDFMVGFVTDEGNVWGRPVGVAVARDGALLVTDDQSGTVWRVSHE</sequence>
<reference evidence="3 4" key="1">
    <citation type="submission" date="2013-05" db="EMBL/GenBank/DDBJ databases">
        <title>Genome assembly of Chondromyces apiculatus DSM 436.</title>
        <authorList>
            <person name="Sharma G."/>
            <person name="Khatri I."/>
            <person name="Kaur C."/>
            <person name="Mayilraj S."/>
            <person name="Subramanian S."/>
        </authorList>
    </citation>
    <scope>NUCLEOTIDE SEQUENCE [LARGE SCALE GENOMIC DNA]</scope>
    <source>
        <strain evidence="3 4">DSM 436</strain>
    </source>
</reference>
<dbReference type="Pfam" id="PF22807">
    <property type="entry name" value="TrAA12"/>
    <property type="match status" value="2"/>
</dbReference>
<dbReference type="Proteomes" id="UP000019678">
    <property type="component" value="Unassembled WGS sequence"/>
</dbReference>
<evidence type="ECO:0000313" key="4">
    <source>
        <dbReference type="Proteomes" id="UP000019678"/>
    </source>
</evidence>
<comment type="caution">
    <text evidence="3">The sequence shown here is derived from an EMBL/GenBank/DDBJ whole genome shotgun (WGS) entry which is preliminary data.</text>
</comment>
<dbReference type="PANTHER" id="PTHR19328">
    <property type="entry name" value="HEDGEHOG-INTERACTING PROTEIN"/>
    <property type="match status" value="1"/>
</dbReference>